<dbReference type="SUPFAM" id="SSF51182">
    <property type="entry name" value="RmlC-like cupins"/>
    <property type="match status" value="1"/>
</dbReference>
<dbReference type="InterPro" id="IPR014710">
    <property type="entry name" value="RmlC-like_jellyroll"/>
</dbReference>
<dbReference type="PANTHER" id="PTHR36440:SF1">
    <property type="entry name" value="PUTATIVE (AFU_ORTHOLOGUE AFUA_8G07350)-RELATED"/>
    <property type="match status" value="1"/>
</dbReference>
<sequence>MADALWFTTARLTIHLSQKDNADGLTLIEHHMVEGFAVPLHVHRDEDESFYILQGEVRMQIDDQVRRLKAGDALTVSGGTPHAFRVVSPEARFLSMTTGQFEEMIRSLARPAENEGLPPQAEPTDEEVAALVSACATHGIEFQGPAVA</sequence>
<dbReference type="InterPro" id="IPR011051">
    <property type="entry name" value="RmlC_Cupin_sf"/>
</dbReference>
<name>A0ABT8AVC2_9HYPH</name>
<dbReference type="PANTHER" id="PTHR36440">
    <property type="entry name" value="PUTATIVE (AFU_ORTHOLOGUE AFUA_8G07350)-RELATED"/>
    <property type="match status" value="1"/>
</dbReference>
<organism evidence="2 3">
    <name type="scientific">Methylobacterium longum</name>
    <dbReference type="NCBI Taxonomy" id="767694"/>
    <lineage>
        <taxon>Bacteria</taxon>
        <taxon>Pseudomonadati</taxon>
        <taxon>Pseudomonadota</taxon>
        <taxon>Alphaproteobacteria</taxon>
        <taxon>Hyphomicrobiales</taxon>
        <taxon>Methylobacteriaceae</taxon>
        <taxon>Methylobacterium</taxon>
    </lineage>
</organism>
<feature type="domain" description="Cupin type-2" evidence="1">
    <location>
        <begin position="33"/>
        <end position="90"/>
    </location>
</feature>
<dbReference type="Gene3D" id="2.60.120.10">
    <property type="entry name" value="Jelly Rolls"/>
    <property type="match status" value="1"/>
</dbReference>
<dbReference type="EMBL" id="JAUFPT010000087">
    <property type="protein sequence ID" value="MDN3573908.1"/>
    <property type="molecule type" value="Genomic_DNA"/>
</dbReference>
<keyword evidence="3" id="KW-1185">Reference proteome</keyword>
<evidence type="ECO:0000259" key="1">
    <source>
        <dbReference type="Pfam" id="PF07883"/>
    </source>
</evidence>
<proteinExistence type="predicted"/>
<accession>A0ABT8AVC2</accession>
<dbReference type="InterPro" id="IPR013096">
    <property type="entry name" value="Cupin_2"/>
</dbReference>
<dbReference type="InterPro" id="IPR053146">
    <property type="entry name" value="QDO-like"/>
</dbReference>
<protein>
    <submittedName>
        <fullName evidence="2">Cupin domain-containing protein</fullName>
    </submittedName>
</protein>
<evidence type="ECO:0000313" key="3">
    <source>
        <dbReference type="Proteomes" id="UP001244297"/>
    </source>
</evidence>
<dbReference type="Proteomes" id="UP001244297">
    <property type="component" value="Unassembled WGS sequence"/>
</dbReference>
<dbReference type="Pfam" id="PF07883">
    <property type="entry name" value="Cupin_2"/>
    <property type="match status" value="1"/>
</dbReference>
<gene>
    <name evidence="2" type="ORF">QWZ18_25260</name>
</gene>
<comment type="caution">
    <text evidence="2">The sequence shown here is derived from an EMBL/GenBank/DDBJ whole genome shotgun (WGS) entry which is preliminary data.</text>
</comment>
<dbReference type="RefSeq" id="WP_238291573.1">
    <property type="nucleotide sequence ID" value="NZ_BPQS01000041.1"/>
</dbReference>
<reference evidence="3" key="1">
    <citation type="journal article" date="2019" name="Int. J. Syst. Evol. Microbiol.">
        <title>The Global Catalogue of Microorganisms (GCM) 10K type strain sequencing project: providing services to taxonomists for standard genome sequencing and annotation.</title>
        <authorList>
            <consortium name="The Broad Institute Genomics Platform"/>
            <consortium name="The Broad Institute Genome Sequencing Center for Infectious Disease"/>
            <person name="Wu L."/>
            <person name="Ma J."/>
        </authorList>
    </citation>
    <scope>NUCLEOTIDE SEQUENCE [LARGE SCALE GENOMIC DNA]</scope>
    <source>
        <strain evidence="3">CECT 7806</strain>
    </source>
</reference>
<evidence type="ECO:0000313" key="2">
    <source>
        <dbReference type="EMBL" id="MDN3573908.1"/>
    </source>
</evidence>